<proteinExistence type="inferred from homology"/>
<dbReference type="Pfam" id="PF01541">
    <property type="entry name" value="GIY-YIG"/>
    <property type="match status" value="1"/>
</dbReference>
<dbReference type="InterPro" id="IPR001162">
    <property type="entry name" value="UvrC_RNase_H_dom"/>
</dbReference>
<comment type="caution">
    <text evidence="11">The sequence shown here is derived from an EMBL/GenBank/DDBJ whole genome shotgun (WGS) entry which is preliminary data.</text>
</comment>
<dbReference type="Pfam" id="PF08459">
    <property type="entry name" value="UvrC_RNaseH_dom"/>
    <property type="match status" value="1"/>
</dbReference>
<dbReference type="Pfam" id="PF02151">
    <property type="entry name" value="UVR"/>
    <property type="match status" value="1"/>
</dbReference>
<dbReference type="CDD" id="cd10434">
    <property type="entry name" value="GIY-YIG_UvrC_Cho"/>
    <property type="match status" value="1"/>
</dbReference>
<dbReference type="Pfam" id="PF22920">
    <property type="entry name" value="UvrC_RNaseH"/>
    <property type="match status" value="1"/>
</dbReference>
<evidence type="ECO:0000256" key="3">
    <source>
        <dbReference type="ARBA" id="ARBA00022769"/>
    </source>
</evidence>
<dbReference type="InterPro" id="IPR004791">
    <property type="entry name" value="UvrC"/>
</dbReference>
<comment type="subunit">
    <text evidence="7">Interacts with UvrB in an incision complex.</text>
</comment>
<evidence type="ECO:0000256" key="6">
    <source>
        <dbReference type="ARBA" id="ARBA00023236"/>
    </source>
</evidence>
<dbReference type="Gene3D" id="1.10.150.20">
    <property type="entry name" value="5' to 3' exonuclease, C-terminal subdomain"/>
    <property type="match status" value="1"/>
</dbReference>
<dbReference type="GO" id="GO:0009380">
    <property type="term" value="C:excinuclease repair complex"/>
    <property type="evidence" value="ECO:0007669"/>
    <property type="project" value="InterPro"/>
</dbReference>
<evidence type="ECO:0000259" key="10">
    <source>
        <dbReference type="PROSITE" id="PS50165"/>
    </source>
</evidence>
<dbReference type="PROSITE" id="PS50151">
    <property type="entry name" value="UVR"/>
    <property type="match status" value="1"/>
</dbReference>
<dbReference type="EMBL" id="JACJKY010000009">
    <property type="protein sequence ID" value="MBM6920982.1"/>
    <property type="molecule type" value="Genomic_DNA"/>
</dbReference>
<dbReference type="SUPFAM" id="SSF82771">
    <property type="entry name" value="GIY-YIG endonuclease"/>
    <property type="match status" value="1"/>
</dbReference>
<dbReference type="PANTHER" id="PTHR30562">
    <property type="entry name" value="UVRC/OXIDOREDUCTASE"/>
    <property type="match status" value="1"/>
</dbReference>
<feature type="domain" description="UVR" evidence="8">
    <location>
        <begin position="208"/>
        <end position="243"/>
    </location>
</feature>
<comment type="function">
    <text evidence="7">The UvrABC repair system catalyzes the recognition and processing of DNA lesions. UvrC both incises the 5' and 3' sides of the lesion. The N-terminal half is responsible for the 3' incision and the C-terminal half is responsible for the 5' incision.</text>
</comment>
<dbReference type="InterPro" id="IPR036876">
    <property type="entry name" value="UVR_dom_sf"/>
</dbReference>
<accession>A0A939BEH6</accession>
<feature type="domain" description="GIY-YIG" evidence="9">
    <location>
        <begin position="17"/>
        <end position="97"/>
    </location>
</feature>
<dbReference type="InterPro" id="IPR050066">
    <property type="entry name" value="UvrABC_protein_C"/>
</dbReference>
<keyword evidence="4 7" id="KW-0267">Excision nuclease</keyword>
<dbReference type="Proteomes" id="UP000774750">
    <property type="component" value="Unassembled WGS sequence"/>
</dbReference>
<comment type="similarity">
    <text evidence="7">Belongs to the UvrC family.</text>
</comment>
<evidence type="ECO:0000313" key="11">
    <source>
        <dbReference type="EMBL" id="MBM6920982.1"/>
    </source>
</evidence>
<keyword evidence="5 7" id="KW-0234">DNA repair</keyword>
<keyword evidence="6 7" id="KW-0742">SOS response</keyword>
<evidence type="ECO:0000256" key="2">
    <source>
        <dbReference type="ARBA" id="ARBA00022763"/>
    </source>
</evidence>
<dbReference type="Gene3D" id="4.10.860.10">
    <property type="entry name" value="UVR domain"/>
    <property type="match status" value="1"/>
</dbReference>
<dbReference type="SUPFAM" id="SSF47781">
    <property type="entry name" value="RuvA domain 2-like"/>
    <property type="match status" value="1"/>
</dbReference>
<dbReference type="GO" id="GO:0009432">
    <property type="term" value="P:SOS response"/>
    <property type="evidence" value="ECO:0007669"/>
    <property type="project" value="UniProtKB-UniRule"/>
</dbReference>
<dbReference type="PROSITE" id="PS50165">
    <property type="entry name" value="UVRC"/>
    <property type="match status" value="1"/>
</dbReference>
<dbReference type="PROSITE" id="PS50164">
    <property type="entry name" value="GIY_YIG"/>
    <property type="match status" value="1"/>
</dbReference>
<dbReference type="SMART" id="SM00465">
    <property type="entry name" value="GIYc"/>
    <property type="match status" value="1"/>
</dbReference>
<evidence type="ECO:0000256" key="1">
    <source>
        <dbReference type="ARBA" id="ARBA00022490"/>
    </source>
</evidence>
<dbReference type="RefSeq" id="WP_204446474.1">
    <property type="nucleotide sequence ID" value="NZ_JACJKY010000009.1"/>
</dbReference>
<dbReference type="InterPro" id="IPR001943">
    <property type="entry name" value="UVR_dom"/>
</dbReference>
<dbReference type="GO" id="GO:0003677">
    <property type="term" value="F:DNA binding"/>
    <property type="evidence" value="ECO:0007669"/>
    <property type="project" value="UniProtKB-UniRule"/>
</dbReference>
<comment type="subcellular location">
    <subcellularLocation>
        <location evidence="7">Cytoplasm</location>
    </subcellularLocation>
</comment>
<dbReference type="SUPFAM" id="SSF46600">
    <property type="entry name" value="C-terminal UvrC-binding domain of UvrB"/>
    <property type="match status" value="1"/>
</dbReference>
<dbReference type="FunFam" id="3.40.1440.10:FF:000001">
    <property type="entry name" value="UvrABC system protein C"/>
    <property type="match status" value="1"/>
</dbReference>
<dbReference type="InterPro" id="IPR047296">
    <property type="entry name" value="GIY-YIG_UvrC_Cho"/>
</dbReference>
<evidence type="ECO:0000259" key="8">
    <source>
        <dbReference type="PROSITE" id="PS50151"/>
    </source>
</evidence>
<protein>
    <recommendedName>
        <fullName evidence="7">UvrABC system protein C</fullName>
        <shortName evidence="7">Protein UvrC</shortName>
    </recommendedName>
    <alternativeName>
        <fullName evidence="7">Excinuclease ABC subunit C</fullName>
    </alternativeName>
</protein>
<keyword evidence="1 7" id="KW-0963">Cytoplasm</keyword>
<dbReference type="InterPro" id="IPR010994">
    <property type="entry name" value="RuvA_2-like"/>
</dbReference>
<reference evidence="11" key="1">
    <citation type="submission" date="2020-08" db="EMBL/GenBank/DDBJ databases">
        <authorList>
            <person name="Cejkova D."/>
            <person name="Kubasova T."/>
            <person name="Jahodarova E."/>
            <person name="Rychlik I."/>
        </authorList>
    </citation>
    <scope>NUCLEOTIDE SEQUENCE</scope>
    <source>
        <strain evidence="11">An559</strain>
    </source>
</reference>
<dbReference type="NCBIfam" id="TIGR00194">
    <property type="entry name" value="uvrC"/>
    <property type="match status" value="1"/>
</dbReference>
<dbReference type="Pfam" id="PF14520">
    <property type="entry name" value="HHH_5"/>
    <property type="match status" value="1"/>
</dbReference>
<feature type="domain" description="UvrC family homology region profile" evidence="10">
    <location>
        <begin position="259"/>
        <end position="487"/>
    </location>
</feature>
<dbReference type="Gene3D" id="3.40.1440.10">
    <property type="entry name" value="GIY-YIG endonuclease"/>
    <property type="match status" value="1"/>
</dbReference>
<name>A0A939BEH6_9FIRM</name>
<dbReference type="PANTHER" id="PTHR30562:SF1">
    <property type="entry name" value="UVRABC SYSTEM PROTEIN C"/>
    <property type="match status" value="1"/>
</dbReference>
<evidence type="ECO:0000256" key="5">
    <source>
        <dbReference type="ARBA" id="ARBA00023204"/>
    </source>
</evidence>
<dbReference type="HAMAP" id="MF_00203">
    <property type="entry name" value="UvrC"/>
    <property type="match status" value="1"/>
</dbReference>
<evidence type="ECO:0000256" key="7">
    <source>
        <dbReference type="HAMAP-Rule" id="MF_00203"/>
    </source>
</evidence>
<dbReference type="GO" id="GO:0009381">
    <property type="term" value="F:excinuclease ABC activity"/>
    <property type="evidence" value="ECO:0007669"/>
    <property type="project" value="UniProtKB-UniRule"/>
</dbReference>
<dbReference type="AlphaFoldDB" id="A0A939BEH6"/>
<organism evidence="11 12">
    <name type="scientific">Merdimmobilis hominis</name>
    <dbReference type="NCBI Taxonomy" id="2897707"/>
    <lineage>
        <taxon>Bacteria</taxon>
        <taxon>Bacillati</taxon>
        <taxon>Bacillota</taxon>
        <taxon>Clostridia</taxon>
        <taxon>Eubacteriales</taxon>
        <taxon>Oscillospiraceae</taxon>
        <taxon>Merdimmobilis</taxon>
    </lineage>
</organism>
<dbReference type="InterPro" id="IPR038476">
    <property type="entry name" value="UvrC_RNase_H_dom_sf"/>
</dbReference>
<keyword evidence="2 7" id="KW-0227">DNA damage</keyword>
<dbReference type="GO" id="GO:0005737">
    <property type="term" value="C:cytoplasm"/>
    <property type="evidence" value="ECO:0007669"/>
    <property type="project" value="UniProtKB-SubCell"/>
</dbReference>
<dbReference type="InterPro" id="IPR000305">
    <property type="entry name" value="GIY-YIG_endonuc"/>
</dbReference>
<keyword evidence="12" id="KW-1185">Reference proteome</keyword>
<evidence type="ECO:0000256" key="4">
    <source>
        <dbReference type="ARBA" id="ARBA00022881"/>
    </source>
</evidence>
<dbReference type="Gene3D" id="3.30.420.340">
    <property type="entry name" value="UvrC, RNAse H endonuclease domain"/>
    <property type="match status" value="1"/>
</dbReference>
<evidence type="ECO:0000259" key="9">
    <source>
        <dbReference type="PROSITE" id="PS50164"/>
    </source>
</evidence>
<reference evidence="11" key="2">
    <citation type="journal article" date="2021" name="Sci. Rep.">
        <title>The distribution of antibiotic resistance genes in chicken gut microbiota commensals.</title>
        <authorList>
            <person name="Juricova H."/>
            <person name="Matiasovicova J."/>
            <person name="Kubasova T."/>
            <person name="Cejkova D."/>
            <person name="Rychlik I."/>
        </authorList>
    </citation>
    <scope>NUCLEOTIDE SEQUENCE</scope>
    <source>
        <strain evidence="11">An559</strain>
    </source>
</reference>
<keyword evidence="3 7" id="KW-0228">DNA excision</keyword>
<evidence type="ECO:0000313" key="12">
    <source>
        <dbReference type="Proteomes" id="UP000774750"/>
    </source>
</evidence>
<dbReference type="InterPro" id="IPR035901">
    <property type="entry name" value="GIY-YIG_endonuc_sf"/>
</dbReference>
<gene>
    <name evidence="7 11" type="primary">uvrC</name>
    <name evidence="11" type="ORF">H6A12_07435</name>
</gene>
<sequence>MNQLLEKLRKKALNLTHDPGVYLMKNSRGEIIYIGKAKNLKNRVSQYFQPNNPSHTEKVRRMVEQVADFDYIVVGSEFEALVLECSLIKQNNPKYNILLKDDKGYHYIRVERGSFPKISAQKQMTDDDADYLGPYTSSFSVTQTVDEVNKIFGLPTCNRKFPEDFKKARPCLNYHIKQCMGVCRGRISEEEYAQTFKEALAYIKKGGGSLLERLTRQMEEAAEALDFERAAKLRDRIQAIRRIADTQKVYLINTENQDVIAFAQNQTHAAVAVLKFRNYRLSDKEDYFFPDVYDIETVRQSFLSQYYMMTADIPPRIVVDEPFEDAELLAEHLKTANGRKVTFVFPQKGDQKKMVDMAFANASERLSKYVSRTGREVAALDALAKLLGLKKPPVYIEAYDISNLGESSKVGGMVVFENGRPLKKAYKKFRIRQIEGQDDYASMQEVITRRLSHYEQEKDTGEGFGRLPDLILLDGGKGHVAAILPIIQASGLDIPVFGMVKDNKHRTRAIAKDGGEISISANRVAFSFVTTIQDEVHRYAIRYQKQVHTKSSLEITLTRVKGIGDKKASQLLSRFRTRAELLEATPEQLAQAAKLKPETAQELFLFLHALS</sequence>
<dbReference type="GO" id="GO:0006289">
    <property type="term" value="P:nucleotide-excision repair"/>
    <property type="evidence" value="ECO:0007669"/>
    <property type="project" value="UniProtKB-UniRule"/>
</dbReference>